<proteinExistence type="predicted"/>
<feature type="transmembrane region" description="Helical" evidence="5">
    <location>
        <begin position="98"/>
        <end position="115"/>
    </location>
</feature>
<keyword evidence="2 5" id="KW-0812">Transmembrane</keyword>
<gene>
    <name evidence="7" type="ORF">NHF51_06730</name>
</gene>
<dbReference type="RefSeq" id="WP_252995974.1">
    <property type="nucleotide sequence ID" value="NZ_CP099717.1"/>
</dbReference>
<keyword evidence="3 5" id="KW-1133">Transmembrane helix</keyword>
<evidence type="ECO:0000313" key="8">
    <source>
        <dbReference type="Proteomes" id="UP001056890"/>
    </source>
</evidence>
<feature type="transmembrane region" description="Helical" evidence="5">
    <location>
        <begin position="244"/>
        <end position="263"/>
    </location>
</feature>
<evidence type="ECO:0000256" key="3">
    <source>
        <dbReference type="ARBA" id="ARBA00022989"/>
    </source>
</evidence>
<comment type="subcellular location">
    <subcellularLocation>
        <location evidence="1">Membrane</location>
        <topology evidence="1">Multi-pass membrane protein</topology>
    </subcellularLocation>
</comment>
<organism evidence="7 8">
    <name type="scientific">Aeromonas encheleia</name>
    <dbReference type="NCBI Taxonomy" id="73010"/>
    <lineage>
        <taxon>Bacteria</taxon>
        <taxon>Pseudomonadati</taxon>
        <taxon>Pseudomonadota</taxon>
        <taxon>Gammaproteobacteria</taxon>
        <taxon>Aeromonadales</taxon>
        <taxon>Aeromonadaceae</taxon>
        <taxon>Aeromonas</taxon>
    </lineage>
</organism>
<evidence type="ECO:0000256" key="2">
    <source>
        <dbReference type="ARBA" id="ARBA00022692"/>
    </source>
</evidence>
<name>A0AAE9MHU7_9GAMM</name>
<keyword evidence="7" id="KW-0436">Ligase</keyword>
<evidence type="ECO:0000256" key="1">
    <source>
        <dbReference type="ARBA" id="ARBA00004141"/>
    </source>
</evidence>
<sequence>MTAQITNSARITLNSNKFLCFIYALIIYLPSTALIPASSYYLIAIGVIFLKLFRGDTKFNTIVVLFSCSFLVSLLLSLFGYFGYLFIETYDLTYRDNFIPLQVGLIVSLLIAGTLSRDVVFFIVLFIFIECISGFIQFSLGIKTFFPFVNEVYNEIGASQGLLYFKRVYGFSSNSSGFAGNILVMVTLIAVFLKDTSKYFKWIVFLVAFFALICSFTRSAIIAYTIFLFFYIIYNNKLTPLKGFFISTLFILLMLSLIPSLDWDAIYEQFNRGRSGQDLTGRDIIWSLYIDYINQHPFFGNFSLRNYLYIPIYEYMHAHNSFLMAIYILGIVPSLFIFIPFLLSRVWQYENNIYIIGLLIYSTAQYYIFWGASIADITFFSVLIYSYKLHINNEN</sequence>
<feature type="transmembrane region" description="Helical" evidence="5">
    <location>
        <begin position="120"/>
        <end position="140"/>
    </location>
</feature>
<feature type="domain" description="O-antigen ligase-related" evidence="6">
    <location>
        <begin position="204"/>
        <end position="332"/>
    </location>
</feature>
<dbReference type="InterPro" id="IPR007016">
    <property type="entry name" value="O-antigen_ligase-rel_domated"/>
</dbReference>
<feature type="transmembrane region" description="Helical" evidence="5">
    <location>
        <begin position="21"/>
        <end position="50"/>
    </location>
</feature>
<dbReference type="AlphaFoldDB" id="A0AAE9MHU7"/>
<dbReference type="GO" id="GO:0016020">
    <property type="term" value="C:membrane"/>
    <property type="evidence" value="ECO:0007669"/>
    <property type="project" value="UniProtKB-SubCell"/>
</dbReference>
<dbReference type="GO" id="GO:0016874">
    <property type="term" value="F:ligase activity"/>
    <property type="evidence" value="ECO:0007669"/>
    <property type="project" value="UniProtKB-KW"/>
</dbReference>
<evidence type="ECO:0000256" key="4">
    <source>
        <dbReference type="ARBA" id="ARBA00023136"/>
    </source>
</evidence>
<feature type="transmembrane region" description="Helical" evidence="5">
    <location>
        <begin position="205"/>
        <end position="232"/>
    </location>
</feature>
<keyword evidence="8" id="KW-1185">Reference proteome</keyword>
<reference evidence="7" key="1">
    <citation type="submission" date="2022-06" db="EMBL/GenBank/DDBJ databases">
        <title>Complete Genome of Aeromonas sp. Strain SOD01 Isolated from an Urban Freshwater Stream.</title>
        <authorList>
            <person name="Williams L.E."/>
            <person name="Brysgel T."/>
            <person name="Capestro E.M."/>
            <person name="Foltz G.V."/>
            <person name="Gardner A.E."/>
            <person name="Ingrassia J."/>
            <person name="Peterson E."/>
            <person name="Arruda J."/>
            <person name="Flaherty I."/>
            <person name="Hunt M."/>
            <person name="Pappas G."/>
            <person name="Ramsaran S."/>
            <person name="Rocha M."/>
        </authorList>
    </citation>
    <scope>NUCLEOTIDE SEQUENCE</scope>
    <source>
        <strain evidence="7">SOD01</strain>
    </source>
</reference>
<feature type="transmembrane region" description="Helical" evidence="5">
    <location>
        <begin position="175"/>
        <end position="193"/>
    </location>
</feature>
<dbReference type="Pfam" id="PF04932">
    <property type="entry name" value="Wzy_C"/>
    <property type="match status" value="1"/>
</dbReference>
<protein>
    <submittedName>
        <fullName evidence="7">O-antigen ligase family protein</fullName>
    </submittedName>
</protein>
<dbReference type="EMBL" id="CP099717">
    <property type="protein sequence ID" value="USV58834.1"/>
    <property type="molecule type" value="Genomic_DNA"/>
</dbReference>
<evidence type="ECO:0000259" key="6">
    <source>
        <dbReference type="Pfam" id="PF04932"/>
    </source>
</evidence>
<feature type="transmembrane region" description="Helical" evidence="5">
    <location>
        <begin position="322"/>
        <end position="347"/>
    </location>
</feature>
<evidence type="ECO:0000256" key="5">
    <source>
        <dbReference type="SAM" id="Phobius"/>
    </source>
</evidence>
<keyword evidence="4 5" id="KW-0472">Membrane</keyword>
<feature type="transmembrane region" description="Helical" evidence="5">
    <location>
        <begin position="62"/>
        <end position="86"/>
    </location>
</feature>
<accession>A0AAE9MHU7</accession>
<evidence type="ECO:0000313" key="7">
    <source>
        <dbReference type="EMBL" id="USV58834.1"/>
    </source>
</evidence>
<dbReference type="Proteomes" id="UP001056890">
    <property type="component" value="Chromosome"/>
</dbReference>